<evidence type="ECO:0000313" key="6">
    <source>
        <dbReference type="Proteomes" id="UP000278440"/>
    </source>
</evidence>
<dbReference type="RefSeq" id="WP_121031830.1">
    <property type="nucleotide sequence ID" value="NZ_JACHVT010000001.1"/>
</dbReference>
<dbReference type="InterPro" id="IPR010099">
    <property type="entry name" value="SDR39U1"/>
</dbReference>
<proteinExistence type="inferred from homology"/>
<dbReference type="InterPro" id="IPR036291">
    <property type="entry name" value="NAD(P)-bd_dom_sf"/>
</dbReference>
<feature type="domain" description="DUF1731" evidence="3">
    <location>
        <begin position="253"/>
        <end position="299"/>
    </location>
</feature>
<keyword evidence="6" id="KW-1185">Reference proteome</keyword>
<feature type="domain" description="NAD-dependent epimerase/dehydratase" evidence="2">
    <location>
        <begin position="5"/>
        <end position="220"/>
    </location>
</feature>
<sequence length="302" mass="31927">MGKRVAVTGSTGLIGGALCRHLVSRGDSVVRLVRRPTEAADEVQWDPASGSLAPAALDGVDAVVNLAGVGIGDKRWDDEYKRAVETSRIDATGTVVRALTDHLERTGNRVRLVNASAVGFYGDRGDEVLTERSPAGDDFLAGLTTRWEAATAPAAAAGLDVAYVRTGLVMARGGGAFKPLLLLARLGLGGPLSSGEQWMPWITLPDEVRAIVHLVDQPDVTGPVNLTGPAPVRQKEMAKVLGRAVSRPAFVPAPRLALRVVVGEFADSILASQRVMPDVLRDSGFVFEHERVTDAVSWLTAG</sequence>
<dbReference type="SUPFAM" id="SSF51735">
    <property type="entry name" value="NAD(P)-binding Rossmann-fold domains"/>
    <property type="match status" value="1"/>
</dbReference>
<dbReference type="AlphaFoldDB" id="A0A495XU86"/>
<dbReference type="Pfam" id="PF01370">
    <property type="entry name" value="Epimerase"/>
    <property type="match status" value="1"/>
</dbReference>
<dbReference type="EMBL" id="JACHVT010000001">
    <property type="protein sequence ID" value="MBB2984985.1"/>
    <property type="molecule type" value="Genomic_DNA"/>
</dbReference>
<evidence type="ECO:0000313" key="7">
    <source>
        <dbReference type="Proteomes" id="UP000590811"/>
    </source>
</evidence>
<evidence type="ECO:0000313" key="5">
    <source>
        <dbReference type="EMBL" id="RKT77757.1"/>
    </source>
</evidence>
<reference evidence="5 6" key="1">
    <citation type="submission" date="2018-10" db="EMBL/GenBank/DDBJ databases">
        <title>Sequencing the genomes of 1000 actinobacteria strains.</title>
        <authorList>
            <person name="Klenk H.-P."/>
        </authorList>
    </citation>
    <scope>NUCLEOTIDE SEQUENCE [LARGE SCALE GENOMIC DNA]</scope>
    <source>
        <strain evidence="5 6">DSM 44267</strain>
    </source>
</reference>
<evidence type="ECO:0008006" key="8">
    <source>
        <dbReference type="Google" id="ProtNLM"/>
    </source>
</evidence>
<evidence type="ECO:0000259" key="2">
    <source>
        <dbReference type="Pfam" id="PF01370"/>
    </source>
</evidence>
<evidence type="ECO:0000256" key="1">
    <source>
        <dbReference type="ARBA" id="ARBA00009353"/>
    </source>
</evidence>
<dbReference type="PANTHER" id="PTHR11092">
    <property type="entry name" value="SUGAR NUCLEOTIDE EPIMERASE RELATED"/>
    <property type="match status" value="1"/>
</dbReference>
<evidence type="ECO:0000259" key="3">
    <source>
        <dbReference type="Pfam" id="PF08338"/>
    </source>
</evidence>
<dbReference type="Pfam" id="PF08338">
    <property type="entry name" value="DUF1731"/>
    <property type="match status" value="1"/>
</dbReference>
<reference evidence="4 7" key="2">
    <citation type="submission" date="2020-08" db="EMBL/GenBank/DDBJ databases">
        <title>Genomic Encyclopedia of Type Strains, Phase IV (KMG-V): Genome sequencing to study the core and pangenomes of soil and plant-associated prokaryotes.</title>
        <authorList>
            <person name="Whitman W."/>
        </authorList>
    </citation>
    <scope>NUCLEOTIDE SEQUENCE [LARGE SCALE GENOMIC DNA]</scope>
    <source>
        <strain evidence="4 7">B3ACCR2</strain>
    </source>
</reference>
<dbReference type="Gene3D" id="3.40.50.720">
    <property type="entry name" value="NAD(P)-binding Rossmann-like Domain"/>
    <property type="match status" value="1"/>
</dbReference>
<dbReference type="NCBIfam" id="TIGR01777">
    <property type="entry name" value="yfcH"/>
    <property type="match status" value="1"/>
</dbReference>
<dbReference type="PANTHER" id="PTHR11092:SF0">
    <property type="entry name" value="EPIMERASE FAMILY PROTEIN SDR39U1"/>
    <property type="match status" value="1"/>
</dbReference>
<comment type="caution">
    <text evidence="5">The sequence shown here is derived from an EMBL/GenBank/DDBJ whole genome shotgun (WGS) entry which is preliminary data.</text>
</comment>
<comment type="similarity">
    <text evidence="1">Belongs to the NAD(P)-dependent epimerase/dehydratase family. SDR39U1 subfamily.</text>
</comment>
<dbReference type="Proteomes" id="UP000590811">
    <property type="component" value="Unassembled WGS sequence"/>
</dbReference>
<dbReference type="EMBL" id="RBXT01000001">
    <property type="protein sequence ID" value="RKT77757.1"/>
    <property type="molecule type" value="Genomic_DNA"/>
</dbReference>
<protein>
    <recommendedName>
        <fullName evidence="8">TIGR01777 family protein</fullName>
    </recommendedName>
</protein>
<name>A0A495XU86_9MICO</name>
<dbReference type="Proteomes" id="UP000278440">
    <property type="component" value="Unassembled WGS sequence"/>
</dbReference>
<accession>A0A495XU86</accession>
<dbReference type="OrthoDB" id="9801773at2"/>
<gene>
    <name evidence="5" type="ORF">DFJ68_1185</name>
    <name evidence="4" type="ORF">FHW14_000125</name>
</gene>
<evidence type="ECO:0000313" key="4">
    <source>
        <dbReference type="EMBL" id="MBB2984985.1"/>
    </source>
</evidence>
<dbReference type="InterPro" id="IPR001509">
    <property type="entry name" value="Epimerase_deHydtase"/>
</dbReference>
<organism evidence="5 6">
    <name type="scientific">Terracoccus luteus</name>
    <dbReference type="NCBI Taxonomy" id="53356"/>
    <lineage>
        <taxon>Bacteria</taxon>
        <taxon>Bacillati</taxon>
        <taxon>Actinomycetota</taxon>
        <taxon>Actinomycetes</taxon>
        <taxon>Micrococcales</taxon>
        <taxon>Intrasporangiaceae</taxon>
        <taxon>Terracoccus</taxon>
    </lineage>
</organism>
<dbReference type="InterPro" id="IPR013549">
    <property type="entry name" value="DUF1731"/>
</dbReference>